<organism evidence="1 2">
    <name type="scientific">Daeguia caeni</name>
    <dbReference type="NCBI Taxonomy" id="439612"/>
    <lineage>
        <taxon>Bacteria</taxon>
        <taxon>Pseudomonadati</taxon>
        <taxon>Pseudomonadota</taxon>
        <taxon>Alphaproteobacteria</taxon>
        <taxon>Hyphomicrobiales</taxon>
        <taxon>Brucellaceae</taxon>
        <taxon>Daeguia</taxon>
    </lineage>
</organism>
<evidence type="ECO:0000313" key="1">
    <source>
        <dbReference type="EMBL" id="MFC4624930.1"/>
    </source>
</evidence>
<comment type="caution">
    <text evidence="1">The sequence shown here is derived from an EMBL/GenBank/DDBJ whole genome shotgun (WGS) entry which is preliminary data.</text>
</comment>
<protein>
    <submittedName>
        <fullName evidence="1">Uncharacterized protein</fullName>
    </submittedName>
</protein>
<proteinExistence type="predicted"/>
<dbReference type="EMBL" id="JBHSEL010000049">
    <property type="protein sequence ID" value="MFC4624930.1"/>
    <property type="molecule type" value="Genomic_DNA"/>
</dbReference>
<accession>A0ABV9H610</accession>
<evidence type="ECO:0000313" key="2">
    <source>
        <dbReference type="Proteomes" id="UP001596042"/>
    </source>
</evidence>
<keyword evidence="2" id="KW-1185">Reference proteome</keyword>
<dbReference type="Proteomes" id="UP001596042">
    <property type="component" value="Unassembled WGS sequence"/>
</dbReference>
<gene>
    <name evidence="1" type="ORF">ACFO1V_06790</name>
</gene>
<sequence>MSNMNDALEQQLWKTSAWKQEGAHSGGLGSLFFVDTLKQAAARIANARRHGILTRDLVGMLITHASRNRRLAQPPVVMRMILPVTQNRVSVRLTIQS</sequence>
<reference evidence="2" key="1">
    <citation type="journal article" date="2019" name="Int. J. Syst. Evol. Microbiol.">
        <title>The Global Catalogue of Microorganisms (GCM) 10K type strain sequencing project: providing services to taxonomists for standard genome sequencing and annotation.</title>
        <authorList>
            <consortium name="The Broad Institute Genomics Platform"/>
            <consortium name="The Broad Institute Genome Sequencing Center for Infectious Disease"/>
            <person name="Wu L."/>
            <person name="Ma J."/>
        </authorList>
    </citation>
    <scope>NUCLEOTIDE SEQUENCE [LARGE SCALE GENOMIC DNA]</scope>
    <source>
        <strain evidence="2">CGMCC 1.15731</strain>
    </source>
</reference>
<dbReference type="RefSeq" id="WP_374830333.1">
    <property type="nucleotide sequence ID" value="NZ_JBHEEZ010000004.1"/>
</dbReference>
<name>A0ABV9H610_9HYPH</name>